<keyword evidence="1" id="KW-0472">Membrane</keyword>
<protein>
    <submittedName>
        <fullName evidence="2">Uncharacterized protein</fullName>
    </submittedName>
</protein>
<comment type="caution">
    <text evidence="2">The sequence shown here is derived from an EMBL/GenBank/DDBJ whole genome shotgun (WGS) entry which is preliminary data.</text>
</comment>
<evidence type="ECO:0000313" key="3">
    <source>
        <dbReference type="Proteomes" id="UP000216024"/>
    </source>
</evidence>
<sequence length="92" mass="10424">MKDELLAEINEKVSKLSNDMEKAKIAEYVELMENPKRILYLNFMIGLARGLGTAIGLTVLAALTLYILYQFVDLPLIGSYIAKLIEIIENYK</sequence>
<reference evidence="2 3" key="1">
    <citation type="submission" date="2017-06" db="EMBL/GenBank/DDBJ databases">
        <title>Draft genome sequence of anaerobic fermentative bacterium Anaeromicrobium sediminis DY2726D isolated from West Pacific Ocean sediments.</title>
        <authorList>
            <person name="Zeng X."/>
        </authorList>
    </citation>
    <scope>NUCLEOTIDE SEQUENCE [LARGE SCALE GENOMIC DNA]</scope>
    <source>
        <strain evidence="2 3">DY2726D</strain>
    </source>
</reference>
<keyword evidence="3" id="KW-1185">Reference proteome</keyword>
<dbReference type="RefSeq" id="WP_095134260.1">
    <property type="nucleotide sequence ID" value="NZ_NIBG01000011.1"/>
</dbReference>
<keyword evidence="1" id="KW-1133">Transmembrane helix</keyword>
<feature type="transmembrane region" description="Helical" evidence="1">
    <location>
        <begin position="39"/>
        <end position="69"/>
    </location>
</feature>
<gene>
    <name evidence="2" type="ORF">CCE28_13255</name>
</gene>
<dbReference type="InterPro" id="IPR043723">
    <property type="entry name" value="DUF5665"/>
</dbReference>
<proteinExistence type="predicted"/>
<accession>A0A267MHG7</accession>
<evidence type="ECO:0000256" key="1">
    <source>
        <dbReference type="SAM" id="Phobius"/>
    </source>
</evidence>
<dbReference type="Proteomes" id="UP000216024">
    <property type="component" value="Unassembled WGS sequence"/>
</dbReference>
<dbReference type="OrthoDB" id="1634137at2"/>
<dbReference type="Pfam" id="PF18910">
    <property type="entry name" value="DUF5665"/>
    <property type="match status" value="1"/>
</dbReference>
<keyword evidence="1" id="KW-0812">Transmembrane</keyword>
<evidence type="ECO:0000313" key="2">
    <source>
        <dbReference type="EMBL" id="PAB58907.1"/>
    </source>
</evidence>
<organism evidence="2 3">
    <name type="scientific">Anaeromicrobium sediminis</name>
    <dbReference type="NCBI Taxonomy" id="1478221"/>
    <lineage>
        <taxon>Bacteria</taxon>
        <taxon>Bacillati</taxon>
        <taxon>Bacillota</taxon>
        <taxon>Clostridia</taxon>
        <taxon>Peptostreptococcales</taxon>
        <taxon>Thermotaleaceae</taxon>
        <taxon>Anaeromicrobium</taxon>
    </lineage>
</organism>
<name>A0A267MHG7_9FIRM</name>
<dbReference type="AlphaFoldDB" id="A0A267MHG7"/>
<dbReference type="EMBL" id="NIBG01000011">
    <property type="protein sequence ID" value="PAB58907.1"/>
    <property type="molecule type" value="Genomic_DNA"/>
</dbReference>